<keyword evidence="3" id="KW-1185">Reference proteome</keyword>
<evidence type="ECO:0000313" key="3">
    <source>
        <dbReference type="Proteomes" id="UP000465301"/>
    </source>
</evidence>
<sequence>MKWGQSMIRKHNRAAIAGPSPAAGTLITAHRLWVSLLLMLFIAGVSATFVAAALGHVLVAMIIGLITGAFFAGMAS</sequence>
<feature type="transmembrane region" description="Helical" evidence="1">
    <location>
        <begin position="57"/>
        <end position="75"/>
    </location>
</feature>
<evidence type="ECO:0000256" key="1">
    <source>
        <dbReference type="SAM" id="Phobius"/>
    </source>
</evidence>
<comment type="caution">
    <text evidence="2">The sequence shown here is derived from an EMBL/GenBank/DDBJ whole genome shotgun (WGS) entry which is preliminary data.</text>
</comment>
<gene>
    <name evidence="2" type="ORF">MTIM_38160</name>
</gene>
<accession>A0A7I9ZB50</accession>
<proteinExistence type="predicted"/>
<name>A0A7I9ZB50_9MYCO</name>
<keyword evidence="1" id="KW-0812">Transmembrane</keyword>
<keyword evidence="1" id="KW-0472">Membrane</keyword>
<protein>
    <submittedName>
        <fullName evidence="2">Uncharacterized protein</fullName>
    </submittedName>
</protein>
<organism evidence="2 3">
    <name type="scientific">Mycobacterium timonense</name>
    <dbReference type="NCBI Taxonomy" id="701043"/>
    <lineage>
        <taxon>Bacteria</taxon>
        <taxon>Bacillati</taxon>
        <taxon>Actinomycetota</taxon>
        <taxon>Actinomycetes</taxon>
        <taxon>Mycobacteriales</taxon>
        <taxon>Mycobacteriaceae</taxon>
        <taxon>Mycobacterium</taxon>
        <taxon>Mycobacterium avium complex (MAC)</taxon>
    </lineage>
</organism>
<reference evidence="2 3" key="1">
    <citation type="journal article" date="2019" name="Emerg. Microbes Infect.">
        <title>Comprehensive subspecies identification of 175 nontuberculous mycobacteria species based on 7547 genomic profiles.</title>
        <authorList>
            <person name="Matsumoto Y."/>
            <person name="Kinjo T."/>
            <person name="Motooka D."/>
            <person name="Nabeya D."/>
            <person name="Jung N."/>
            <person name="Uechi K."/>
            <person name="Horii T."/>
            <person name="Iida T."/>
            <person name="Fujita J."/>
            <person name="Nakamura S."/>
        </authorList>
    </citation>
    <scope>NUCLEOTIDE SEQUENCE [LARGE SCALE GENOMIC DNA]</scope>
    <source>
        <strain evidence="2 3">JCM 30726</strain>
    </source>
</reference>
<keyword evidence="1" id="KW-1133">Transmembrane helix</keyword>
<dbReference type="Proteomes" id="UP000465301">
    <property type="component" value="Unassembled WGS sequence"/>
</dbReference>
<dbReference type="AlphaFoldDB" id="A0A7I9ZB50"/>
<feature type="transmembrane region" description="Helical" evidence="1">
    <location>
        <begin position="32"/>
        <end position="51"/>
    </location>
</feature>
<evidence type="ECO:0000313" key="2">
    <source>
        <dbReference type="EMBL" id="GFG97937.1"/>
    </source>
</evidence>
<dbReference type="EMBL" id="BLLA01000001">
    <property type="protein sequence ID" value="GFG97937.1"/>
    <property type="molecule type" value="Genomic_DNA"/>
</dbReference>